<dbReference type="PANTHER" id="PTHR30537:SF20">
    <property type="entry name" value="TRANSCRIPTIONAL REGULATORY PROTEIN"/>
    <property type="match status" value="1"/>
</dbReference>
<evidence type="ECO:0000256" key="2">
    <source>
        <dbReference type="ARBA" id="ARBA00023015"/>
    </source>
</evidence>
<dbReference type="Gene3D" id="1.10.10.10">
    <property type="entry name" value="Winged helix-like DNA-binding domain superfamily/Winged helix DNA-binding domain"/>
    <property type="match status" value="1"/>
</dbReference>
<sequence>MKLNIMKTTIEELIIFSTIAQQGTIYQAAEQLQQTPSSISRALKRLEKKLNLTLIERTTRKLKLTHNGNVFLRYAREIINKLQEAEDSLSKIDQDINGVIRIDSATPFVLHVLTPIVIQFLEKHPNIEIELTNNEHIIDLLSHNIDIAIRIGSLKDSSLHAKYLTTTRSLLVASPDYLARQGIPQKIEDLTRHQTIGFSEFEQLNCWPYLDQQLECHFLSMPKIRASSGETVRSFAIAGAGIAYLSSFLVIDDIQQGRLLEIQPQGLINKNQEIHAVYHHQGYLPKRMRVFIDFLCEALQHDSSIDF</sequence>
<dbReference type="InterPro" id="IPR000847">
    <property type="entry name" value="LysR_HTH_N"/>
</dbReference>
<keyword evidence="4" id="KW-0804">Transcription</keyword>
<reference evidence="6 7" key="1">
    <citation type="submission" date="2024-03" db="EMBL/GenBank/DDBJ databases">
        <title>Complete Genome Sequence and Annotation of Ignatzschineria larvae DSM 13226.</title>
        <authorList>
            <person name="Cantrell E."/>
            <person name="Burcham Z.M."/>
        </authorList>
    </citation>
    <scope>NUCLEOTIDE SEQUENCE [LARGE SCALE GENOMIC DNA]</scope>
    <source>
        <strain evidence="6 7">DSM 13226</strain>
    </source>
</reference>
<dbReference type="Pfam" id="PF03466">
    <property type="entry name" value="LysR_substrate"/>
    <property type="match status" value="1"/>
</dbReference>
<gene>
    <name evidence="6" type="ORF">WMO13_07280</name>
</gene>
<dbReference type="Pfam" id="PF00126">
    <property type="entry name" value="HTH_1"/>
    <property type="match status" value="1"/>
</dbReference>
<name>A0ABZ3BXC7_9GAMM</name>
<organism evidence="6 7">
    <name type="scientific">Ignatzschineria larvae DSM 13226</name>
    <dbReference type="NCBI Taxonomy" id="1111732"/>
    <lineage>
        <taxon>Bacteria</taxon>
        <taxon>Pseudomonadati</taxon>
        <taxon>Pseudomonadota</taxon>
        <taxon>Gammaproteobacteria</taxon>
        <taxon>Cardiobacteriales</taxon>
        <taxon>Ignatzschineriaceae</taxon>
        <taxon>Ignatzschineria</taxon>
    </lineage>
</organism>
<dbReference type="PANTHER" id="PTHR30537">
    <property type="entry name" value="HTH-TYPE TRANSCRIPTIONAL REGULATOR"/>
    <property type="match status" value="1"/>
</dbReference>
<accession>A0ABZ3BXC7</accession>
<dbReference type="SUPFAM" id="SSF53850">
    <property type="entry name" value="Periplasmic binding protein-like II"/>
    <property type="match status" value="1"/>
</dbReference>
<dbReference type="Proteomes" id="UP001449178">
    <property type="component" value="Chromosome"/>
</dbReference>
<proteinExistence type="inferred from homology"/>
<evidence type="ECO:0000256" key="3">
    <source>
        <dbReference type="ARBA" id="ARBA00023125"/>
    </source>
</evidence>
<dbReference type="PROSITE" id="PS50931">
    <property type="entry name" value="HTH_LYSR"/>
    <property type="match status" value="1"/>
</dbReference>
<protein>
    <submittedName>
        <fullName evidence="6">LysR family transcriptional regulator</fullName>
    </submittedName>
</protein>
<dbReference type="EMBL" id="CP150637">
    <property type="protein sequence ID" value="WZW87179.1"/>
    <property type="molecule type" value="Genomic_DNA"/>
</dbReference>
<evidence type="ECO:0000259" key="5">
    <source>
        <dbReference type="PROSITE" id="PS50931"/>
    </source>
</evidence>
<dbReference type="InterPro" id="IPR036388">
    <property type="entry name" value="WH-like_DNA-bd_sf"/>
</dbReference>
<comment type="similarity">
    <text evidence="1">Belongs to the LysR transcriptional regulatory family.</text>
</comment>
<dbReference type="InterPro" id="IPR058163">
    <property type="entry name" value="LysR-type_TF_proteobact-type"/>
</dbReference>
<evidence type="ECO:0000256" key="4">
    <source>
        <dbReference type="ARBA" id="ARBA00023163"/>
    </source>
</evidence>
<dbReference type="Gene3D" id="3.40.190.290">
    <property type="match status" value="1"/>
</dbReference>
<evidence type="ECO:0000313" key="7">
    <source>
        <dbReference type="Proteomes" id="UP001449178"/>
    </source>
</evidence>
<dbReference type="SUPFAM" id="SSF46785">
    <property type="entry name" value="Winged helix' DNA-binding domain"/>
    <property type="match status" value="1"/>
</dbReference>
<dbReference type="InterPro" id="IPR036390">
    <property type="entry name" value="WH_DNA-bd_sf"/>
</dbReference>
<evidence type="ECO:0000313" key="6">
    <source>
        <dbReference type="EMBL" id="WZW87179.1"/>
    </source>
</evidence>
<dbReference type="InterPro" id="IPR005119">
    <property type="entry name" value="LysR_subst-bd"/>
</dbReference>
<feature type="domain" description="HTH lysR-type" evidence="5">
    <location>
        <begin position="8"/>
        <end position="65"/>
    </location>
</feature>
<keyword evidence="7" id="KW-1185">Reference proteome</keyword>
<evidence type="ECO:0000256" key="1">
    <source>
        <dbReference type="ARBA" id="ARBA00009437"/>
    </source>
</evidence>
<keyword evidence="3" id="KW-0238">DNA-binding</keyword>
<keyword evidence="2" id="KW-0805">Transcription regulation</keyword>